<dbReference type="Proteomes" id="UP001296104">
    <property type="component" value="Unassembled WGS sequence"/>
</dbReference>
<feature type="domain" description="CRIB" evidence="2">
    <location>
        <begin position="208"/>
        <end position="221"/>
    </location>
</feature>
<sequence length="825" mass="89744">MTMAWVPHEIRNLMSYDDPSSLTSPQPADDHAHAIGGTSPVRTLEMAEDTSTESTHTPEQGRRKRLSLFSRSNSDASRRPAAADISDILHATMAHGKDQHADPMRALSRHQSRPSTAQSTDSRKKPNDALESLRNSLFRGRKRSWKANAPRPSSRLSHPSTHSEPTEVCKAGLVNVNTDLIPLVEGTAAKKEGQEARDVYLHRKKSSISPPFNFQHVTHTAKKHLPKLETVDEKDLKTKFWAVNAYQKPKEKLHGIKAQSLETRPDRSLSPGARAELSRRSSQASALSQPSPTHTVTRSVDETLFDETQETKFDPDAALQFLHEVNNPQQNYNIRQPKHDSSSSSLASNSSGSKPQYSRVHASFDHGSPNRRVSEDVAPPTVQSSSPTGPAPTPAPAAAAPELAPGTAPMSLQRKPLGQSFKANQSLPPIPARKEQPQQDSKAPTNPTAAKTYSLFPPPPGKNVDTPPSNASKRSSKSVATTSRSSLSSSTRRIEVFSEASWEDEIDFAYERGAEAMLDDWDSVSPLQEIHEHEPLQQQPPRHPSPDGEGSIDSQGGGVRLSAGIEQPAVTTSDSSSAVHTSRSNTETPEQQHKRGSSVGHKGFAAARTASQEAVSKSPSLALDTAASKVPNTPPPKFSVTNSDLNLQSPSSSTMQLASVDHDLSGYISDPESTRTGGSRHRKSSSYGSYDSSGRSLPIGSDTTRWSSCSTSSMPDLLHSKRKSRSSVGKMRMSRTLESVPHSPDFERSDKQDESNLTVPPTNRSSYMERAATDSVIMRRPANGDRQCLYSAGRIVQRRRSSPPSRLQRGSSANPPVEEVEGGWI</sequence>
<feature type="region of interest" description="Disordered" evidence="1">
    <location>
        <begin position="254"/>
        <end position="299"/>
    </location>
</feature>
<feature type="region of interest" description="Disordered" evidence="1">
    <location>
        <begin position="331"/>
        <end position="498"/>
    </location>
</feature>
<proteinExistence type="predicted"/>
<protein>
    <recommendedName>
        <fullName evidence="2">CRIB domain-containing protein</fullName>
    </recommendedName>
</protein>
<name>A0AAI8YZ88_9PEZI</name>
<evidence type="ECO:0000259" key="2">
    <source>
        <dbReference type="PROSITE" id="PS50108"/>
    </source>
</evidence>
<accession>A0AAI8YZ88</accession>
<feature type="compositionally biased region" description="Polar residues" evidence="1">
    <location>
        <begin position="438"/>
        <end position="451"/>
    </location>
</feature>
<feature type="region of interest" description="Disordered" evidence="1">
    <location>
        <begin position="16"/>
        <end position="81"/>
    </location>
</feature>
<feature type="region of interest" description="Disordered" evidence="1">
    <location>
        <begin position="520"/>
        <end position="825"/>
    </location>
</feature>
<dbReference type="AlphaFoldDB" id="A0AAI8YZ88"/>
<evidence type="ECO:0000313" key="3">
    <source>
        <dbReference type="EMBL" id="CAK4019427.1"/>
    </source>
</evidence>
<feature type="compositionally biased region" description="Low complexity" evidence="1">
    <location>
        <begin position="280"/>
        <end position="292"/>
    </location>
</feature>
<feature type="compositionally biased region" description="Polar residues" evidence="1">
    <location>
        <begin position="569"/>
        <end position="589"/>
    </location>
</feature>
<dbReference type="PROSITE" id="PS50108">
    <property type="entry name" value="CRIB"/>
    <property type="match status" value="1"/>
</dbReference>
<dbReference type="InterPro" id="IPR000095">
    <property type="entry name" value="CRIB_dom"/>
</dbReference>
<feature type="compositionally biased region" description="Polar residues" evidence="1">
    <location>
        <begin position="609"/>
        <end position="619"/>
    </location>
</feature>
<feature type="compositionally biased region" description="Low complexity" evidence="1">
    <location>
        <begin position="685"/>
        <end position="696"/>
    </location>
</feature>
<feature type="compositionally biased region" description="Polar residues" evidence="1">
    <location>
        <begin position="755"/>
        <end position="766"/>
    </location>
</feature>
<feature type="compositionally biased region" description="Low complexity" evidence="1">
    <location>
        <begin position="342"/>
        <end position="353"/>
    </location>
</feature>
<feature type="compositionally biased region" description="Polar residues" evidence="1">
    <location>
        <begin position="701"/>
        <end position="714"/>
    </location>
</feature>
<comment type="caution">
    <text evidence="3">The sequence shown here is derived from an EMBL/GenBank/DDBJ whole genome shotgun (WGS) entry which is preliminary data.</text>
</comment>
<feature type="compositionally biased region" description="Low complexity" evidence="1">
    <location>
        <begin position="396"/>
        <end position="409"/>
    </location>
</feature>
<evidence type="ECO:0000256" key="1">
    <source>
        <dbReference type="SAM" id="MobiDB-lite"/>
    </source>
</evidence>
<dbReference type="EMBL" id="CAVMBE010000026">
    <property type="protein sequence ID" value="CAK4019427.1"/>
    <property type="molecule type" value="Genomic_DNA"/>
</dbReference>
<feature type="compositionally biased region" description="Low complexity" evidence="1">
    <location>
        <begin position="471"/>
        <end position="491"/>
    </location>
</feature>
<gene>
    <name evidence="3" type="ORF">LECACI_7A004696</name>
</gene>
<evidence type="ECO:0000313" key="4">
    <source>
        <dbReference type="Proteomes" id="UP001296104"/>
    </source>
</evidence>
<feature type="compositionally biased region" description="Polar residues" evidence="1">
    <location>
        <begin position="154"/>
        <end position="163"/>
    </location>
</feature>
<feature type="compositionally biased region" description="Polar residues" evidence="1">
    <location>
        <begin position="639"/>
        <end position="657"/>
    </location>
</feature>
<reference evidence="3" key="1">
    <citation type="submission" date="2023-11" db="EMBL/GenBank/DDBJ databases">
        <authorList>
            <person name="Alioto T."/>
            <person name="Alioto T."/>
            <person name="Gomez Garrido J."/>
        </authorList>
    </citation>
    <scope>NUCLEOTIDE SEQUENCE</scope>
</reference>
<feature type="compositionally biased region" description="Low complexity" evidence="1">
    <location>
        <begin position="802"/>
        <end position="812"/>
    </location>
</feature>
<feature type="compositionally biased region" description="Basic and acidic residues" evidence="1">
    <location>
        <begin position="744"/>
        <end position="754"/>
    </location>
</feature>
<feature type="region of interest" description="Disordered" evidence="1">
    <location>
        <begin position="95"/>
        <end position="165"/>
    </location>
</feature>
<keyword evidence="4" id="KW-1185">Reference proteome</keyword>
<organism evidence="3 4">
    <name type="scientific">Lecanosticta acicola</name>
    <dbReference type="NCBI Taxonomy" id="111012"/>
    <lineage>
        <taxon>Eukaryota</taxon>
        <taxon>Fungi</taxon>
        <taxon>Dikarya</taxon>
        <taxon>Ascomycota</taxon>
        <taxon>Pezizomycotina</taxon>
        <taxon>Dothideomycetes</taxon>
        <taxon>Dothideomycetidae</taxon>
        <taxon>Mycosphaerellales</taxon>
        <taxon>Mycosphaerellaceae</taxon>
        <taxon>Lecanosticta</taxon>
    </lineage>
</organism>